<feature type="transmembrane region" description="Helical" evidence="1">
    <location>
        <begin position="193"/>
        <end position="217"/>
    </location>
</feature>
<feature type="transmembrane region" description="Helical" evidence="1">
    <location>
        <begin position="125"/>
        <end position="145"/>
    </location>
</feature>
<reference evidence="2" key="1">
    <citation type="submission" date="2015-04" db="EMBL/GenBank/DDBJ databases">
        <title>The genome sequence of the plant pathogenic Rhizarian Plasmodiophora brassicae reveals insights in its biotrophic life cycle and the origin of chitin synthesis.</title>
        <authorList>
            <person name="Schwelm A."/>
            <person name="Fogelqvist J."/>
            <person name="Knaust A."/>
            <person name="Julke S."/>
            <person name="Lilja T."/>
            <person name="Dhandapani V."/>
            <person name="Bonilla-Rosso G."/>
            <person name="Karlsson M."/>
            <person name="Shevchenko A."/>
            <person name="Choi S.R."/>
            <person name="Kim H.G."/>
            <person name="Park J.Y."/>
            <person name="Lim Y.P."/>
            <person name="Ludwig-Muller J."/>
            <person name="Dixelius C."/>
        </authorList>
    </citation>
    <scope>NUCLEOTIDE SEQUENCE</scope>
    <source>
        <tissue evidence="2">Potato root galls</tissue>
    </source>
</reference>
<evidence type="ECO:0008006" key="3">
    <source>
        <dbReference type="Google" id="ProtNLM"/>
    </source>
</evidence>
<accession>A0A0H5QI08</accession>
<feature type="transmembrane region" description="Helical" evidence="1">
    <location>
        <begin position="157"/>
        <end position="173"/>
    </location>
</feature>
<proteinExistence type="predicted"/>
<sequence length="471" mass="51887">METGLLDDRNSAPGSRRTSTYVVLSTRPHHVHDPILPDHGIVPPVYQFLYVRCLENTLVIQSLSACIIMLSDAPTYSGYHVAAAPTIVILLLQIMQLLVVCGALHHTFHMLLHEAPSVKRIGQTYLSITIGFAGFHLVLMCLGWSRYVIQVVDNGDGVISVFHLEICFLYYSIATMSSTGFGDIHAIEWPGQLVAALQMILATLYNIGIFAIVCSHFQDQEHRLPKSANFFQRGFKCIRSNISGVERCRKVLIRWMVLIITLSSVASISIIYVISGDKPEIVMSSSSIAVAIVIVCIDVIQVLIVISMSVRLVQKINIRLLDIGFLIQSIISTTIMFANLYLLLSLVQGPGAFRIPQSTKFASRIWLFLLFSITVQSTTGYGDVWAVTISAKLLVSIHMVISTLYAVAIVGLGISRIMSSTADLEPSSTLKITPLPPDSPSPSPMLLPSISERSASQYRLINNIDNLDLLF</sequence>
<dbReference type="SUPFAM" id="SSF81324">
    <property type="entry name" value="Voltage-gated potassium channels"/>
    <property type="match status" value="2"/>
</dbReference>
<feature type="transmembrane region" description="Helical" evidence="1">
    <location>
        <begin position="320"/>
        <end position="344"/>
    </location>
</feature>
<keyword evidence="1" id="KW-0812">Transmembrane</keyword>
<evidence type="ECO:0000256" key="1">
    <source>
        <dbReference type="SAM" id="Phobius"/>
    </source>
</evidence>
<feature type="transmembrane region" description="Helical" evidence="1">
    <location>
        <begin position="286"/>
        <end position="308"/>
    </location>
</feature>
<feature type="transmembrane region" description="Helical" evidence="1">
    <location>
        <begin position="393"/>
        <end position="414"/>
    </location>
</feature>
<name>A0A0H5QI08_9EUKA</name>
<feature type="transmembrane region" description="Helical" evidence="1">
    <location>
        <begin position="364"/>
        <end position="381"/>
    </location>
</feature>
<feature type="transmembrane region" description="Helical" evidence="1">
    <location>
        <begin position="252"/>
        <end position="274"/>
    </location>
</feature>
<dbReference type="EMBL" id="HACM01001248">
    <property type="protein sequence ID" value="CRZ01690.1"/>
    <property type="molecule type" value="Transcribed_RNA"/>
</dbReference>
<keyword evidence="1" id="KW-1133">Transmembrane helix</keyword>
<protein>
    <recommendedName>
        <fullName evidence="3">Potassium channel domain-containing protein</fullName>
    </recommendedName>
</protein>
<organism evidence="2">
    <name type="scientific">Spongospora subterranea</name>
    <dbReference type="NCBI Taxonomy" id="70186"/>
    <lineage>
        <taxon>Eukaryota</taxon>
        <taxon>Sar</taxon>
        <taxon>Rhizaria</taxon>
        <taxon>Endomyxa</taxon>
        <taxon>Phytomyxea</taxon>
        <taxon>Plasmodiophorida</taxon>
        <taxon>Plasmodiophoridae</taxon>
        <taxon>Spongospora</taxon>
    </lineage>
</organism>
<feature type="transmembrane region" description="Helical" evidence="1">
    <location>
        <begin position="82"/>
        <end position="105"/>
    </location>
</feature>
<evidence type="ECO:0000313" key="2">
    <source>
        <dbReference type="EMBL" id="CRZ01690.1"/>
    </source>
</evidence>
<keyword evidence="1" id="KW-0472">Membrane</keyword>
<dbReference type="Gene3D" id="1.10.287.70">
    <property type="match status" value="2"/>
</dbReference>
<dbReference type="AlphaFoldDB" id="A0A0H5QI08"/>